<evidence type="ECO:0000313" key="2">
    <source>
        <dbReference type="Proteomes" id="UP000224567"/>
    </source>
</evidence>
<name>A0A2G2VN68_CAPBA</name>
<evidence type="ECO:0000313" key="1">
    <source>
        <dbReference type="EMBL" id="PHT34420.1"/>
    </source>
</evidence>
<organism evidence="1 2">
    <name type="scientific">Capsicum baccatum</name>
    <name type="common">Peruvian pepper</name>
    <dbReference type="NCBI Taxonomy" id="33114"/>
    <lineage>
        <taxon>Eukaryota</taxon>
        <taxon>Viridiplantae</taxon>
        <taxon>Streptophyta</taxon>
        <taxon>Embryophyta</taxon>
        <taxon>Tracheophyta</taxon>
        <taxon>Spermatophyta</taxon>
        <taxon>Magnoliopsida</taxon>
        <taxon>eudicotyledons</taxon>
        <taxon>Gunneridae</taxon>
        <taxon>Pentapetalae</taxon>
        <taxon>asterids</taxon>
        <taxon>lamiids</taxon>
        <taxon>Solanales</taxon>
        <taxon>Solanaceae</taxon>
        <taxon>Solanoideae</taxon>
        <taxon>Capsiceae</taxon>
        <taxon>Capsicum</taxon>
    </lineage>
</organism>
<reference evidence="2" key="2">
    <citation type="journal article" date="2017" name="J. Anim. Genet.">
        <title>Multiple reference genome sequences of hot pepper reveal the massive evolution of plant disease resistance genes by retroduplication.</title>
        <authorList>
            <person name="Kim S."/>
            <person name="Park J."/>
            <person name="Yeom S.-I."/>
            <person name="Kim Y.-M."/>
            <person name="Seo E."/>
            <person name="Kim K.-T."/>
            <person name="Kim M.-S."/>
            <person name="Lee J.M."/>
            <person name="Cheong K."/>
            <person name="Shin H.-S."/>
            <person name="Kim S.-B."/>
            <person name="Han K."/>
            <person name="Lee J."/>
            <person name="Park M."/>
            <person name="Lee H.-A."/>
            <person name="Lee H.-Y."/>
            <person name="Lee Y."/>
            <person name="Oh S."/>
            <person name="Lee J.H."/>
            <person name="Choi E."/>
            <person name="Choi E."/>
            <person name="Lee S.E."/>
            <person name="Jeon J."/>
            <person name="Kim H."/>
            <person name="Choi G."/>
            <person name="Song H."/>
            <person name="Lee J."/>
            <person name="Lee S.-C."/>
            <person name="Kwon J.-K."/>
            <person name="Lee H.-Y."/>
            <person name="Koo N."/>
            <person name="Hong Y."/>
            <person name="Kim R.W."/>
            <person name="Kang W.-H."/>
            <person name="Huh J.H."/>
            <person name="Kang B.-C."/>
            <person name="Yang T.-J."/>
            <person name="Lee Y.-H."/>
            <person name="Bennetzen J.L."/>
            <person name="Choi D."/>
        </authorList>
    </citation>
    <scope>NUCLEOTIDE SEQUENCE [LARGE SCALE GENOMIC DNA]</scope>
    <source>
        <strain evidence="2">cv. PBC81</strain>
    </source>
</reference>
<dbReference type="AlphaFoldDB" id="A0A2G2VN68"/>
<protein>
    <submittedName>
        <fullName evidence="1">Uncharacterized protein</fullName>
    </submittedName>
</protein>
<dbReference type="EMBL" id="MLFT02000011">
    <property type="protein sequence ID" value="PHT34420.1"/>
    <property type="molecule type" value="Genomic_DNA"/>
</dbReference>
<keyword evidence="2" id="KW-1185">Reference proteome</keyword>
<sequence>MKLTLGVTRHHRGVSLNFDNWENGPWRDAVGSQSLTRKMTILNWDIGVMHYYRGASLEIDECHLNWLRDAVLTDLLPKILKKIGLSTNASASQPTKRRRTAHFDVKTVEIRDREETPSTNLRRNMPTDKILTIVSDCVAAAKTTPSSSSKSVYHATSDEKWDEIKSFLHSYVNKKFNVLHDLMVKQHEDSNDKMDKQLVELMHMLKQNKYTSEKDIEDCCVDIGAAILDALVEAADDFSSTISESAQAELDAIMKGLAVSVNDLPLEVFKPSEDTVNRHSIFDIQISTDFPDVVIVEHQAAKTPAKRTRTKYKVFKSPYLTEYASSSKAIEDETTELKQKFAFDGFRIFDNMSRSIIEEYKEWVEEGLLKLHTKQ</sequence>
<gene>
    <name evidence="1" type="ORF">CQW23_26220</name>
</gene>
<comment type="caution">
    <text evidence="1">The sequence shown here is derived from an EMBL/GenBank/DDBJ whole genome shotgun (WGS) entry which is preliminary data.</text>
</comment>
<dbReference type="OrthoDB" id="1323258at2759"/>
<reference evidence="1 2" key="1">
    <citation type="journal article" date="2017" name="Genome Biol.">
        <title>New reference genome sequences of hot pepper reveal the massive evolution of plant disease-resistance genes by retroduplication.</title>
        <authorList>
            <person name="Kim S."/>
            <person name="Park J."/>
            <person name="Yeom S.I."/>
            <person name="Kim Y.M."/>
            <person name="Seo E."/>
            <person name="Kim K.T."/>
            <person name="Kim M.S."/>
            <person name="Lee J.M."/>
            <person name="Cheong K."/>
            <person name="Shin H.S."/>
            <person name="Kim S.B."/>
            <person name="Han K."/>
            <person name="Lee J."/>
            <person name="Park M."/>
            <person name="Lee H.A."/>
            <person name="Lee H.Y."/>
            <person name="Lee Y."/>
            <person name="Oh S."/>
            <person name="Lee J.H."/>
            <person name="Choi E."/>
            <person name="Choi E."/>
            <person name="Lee S.E."/>
            <person name="Jeon J."/>
            <person name="Kim H."/>
            <person name="Choi G."/>
            <person name="Song H."/>
            <person name="Lee J."/>
            <person name="Lee S.C."/>
            <person name="Kwon J.K."/>
            <person name="Lee H.Y."/>
            <person name="Koo N."/>
            <person name="Hong Y."/>
            <person name="Kim R.W."/>
            <person name="Kang W.H."/>
            <person name="Huh J.H."/>
            <person name="Kang B.C."/>
            <person name="Yang T.J."/>
            <person name="Lee Y.H."/>
            <person name="Bennetzen J.L."/>
            <person name="Choi D."/>
        </authorList>
    </citation>
    <scope>NUCLEOTIDE SEQUENCE [LARGE SCALE GENOMIC DNA]</scope>
    <source>
        <strain evidence="2">cv. PBC81</strain>
        <tissue evidence="1">Leaf</tissue>
    </source>
</reference>
<accession>A0A2G2VN68</accession>
<dbReference type="Proteomes" id="UP000224567">
    <property type="component" value="Unassembled WGS sequence"/>
</dbReference>
<proteinExistence type="predicted"/>